<evidence type="ECO:0000256" key="5">
    <source>
        <dbReference type="ARBA" id="ARBA00022598"/>
    </source>
</evidence>
<dbReference type="Proteomes" id="UP000694867">
    <property type="component" value="Unplaced"/>
</dbReference>
<dbReference type="KEGG" id="goe:100903799"/>
<keyword evidence="6 9" id="KW-0547">Nucleotide-binding</keyword>
<name>A0AAJ6QTN2_9ACAR</name>
<evidence type="ECO:0000256" key="2">
    <source>
        <dbReference type="ARBA" id="ARBA00008496"/>
    </source>
</evidence>
<keyword evidence="7 9" id="KW-0067">ATP-binding</keyword>
<organism evidence="11 12">
    <name type="scientific">Galendromus occidentalis</name>
    <name type="common">western predatory mite</name>
    <dbReference type="NCBI Taxonomy" id="34638"/>
    <lineage>
        <taxon>Eukaryota</taxon>
        <taxon>Metazoa</taxon>
        <taxon>Ecdysozoa</taxon>
        <taxon>Arthropoda</taxon>
        <taxon>Chelicerata</taxon>
        <taxon>Arachnida</taxon>
        <taxon>Acari</taxon>
        <taxon>Parasitiformes</taxon>
        <taxon>Mesostigmata</taxon>
        <taxon>Gamasina</taxon>
        <taxon>Phytoseioidea</taxon>
        <taxon>Phytoseiidae</taxon>
        <taxon>Typhlodrominae</taxon>
        <taxon>Galendromus</taxon>
    </lineage>
</organism>
<dbReference type="Gene3D" id="3.90.1490.10">
    <property type="entry name" value="putative n-type atp pyrophosphatase, domain 2"/>
    <property type="match status" value="1"/>
</dbReference>
<evidence type="ECO:0000256" key="4">
    <source>
        <dbReference type="ARBA" id="ARBA00018426"/>
    </source>
</evidence>
<comment type="catalytic activity">
    <reaction evidence="8 9">
        <text>diphthine-[translation elongation factor 2] + NH4(+) + ATP = diphthamide-[translation elongation factor 2] + AMP + diphosphate + H(+)</text>
        <dbReference type="Rhea" id="RHEA:19753"/>
        <dbReference type="Rhea" id="RHEA-COMP:10172"/>
        <dbReference type="Rhea" id="RHEA-COMP:10174"/>
        <dbReference type="ChEBI" id="CHEBI:15378"/>
        <dbReference type="ChEBI" id="CHEBI:16692"/>
        <dbReference type="ChEBI" id="CHEBI:28938"/>
        <dbReference type="ChEBI" id="CHEBI:30616"/>
        <dbReference type="ChEBI" id="CHEBI:33019"/>
        <dbReference type="ChEBI" id="CHEBI:82696"/>
        <dbReference type="ChEBI" id="CHEBI:456215"/>
        <dbReference type="EC" id="6.3.1.14"/>
    </reaction>
</comment>
<protein>
    <recommendedName>
        <fullName evidence="4 9">Diphthine--ammonia ligase</fullName>
        <ecNumber evidence="3 9">6.3.1.14</ecNumber>
    </recommendedName>
</protein>
<dbReference type="PIRSF" id="PIRSF039123">
    <property type="entry name" value="Diphthamide_synthase"/>
    <property type="match status" value="1"/>
</dbReference>
<accession>A0AAJ6QTN2</accession>
<dbReference type="RefSeq" id="XP_003745481.1">
    <property type="nucleotide sequence ID" value="XM_003745433.1"/>
</dbReference>
<evidence type="ECO:0000259" key="10">
    <source>
        <dbReference type="Pfam" id="PF01902"/>
    </source>
</evidence>
<dbReference type="InterPro" id="IPR014729">
    <property type="entry name" value="Rossmann-like_a/b/a_fold"/>
</dbReference>
<dbReference type="GeneID" id="100903799"/>
<dbReference type="InterPro" id="IPR030662">
    <property type="entry name" value="DPH6/MJ0570"/>
</dbReference>
<evidence type="ECO:0000256" key="3">
    <source>
        <dbReference type="ARBA" id="ARBA00012089"/>
    </source>
</evidence>
<dbReference type="PANTHER" id="PTHR12196">
    <property type="entry name" value="DOMAIN OF UNKNOWN FUNCTION 71 DUF71 -CONTAINING PROTEIN"/>
    <property type="match status" value="1"/>
</dbReference>
<sequence length="251" mass="28422">MKVVALISGGKDSCYNMMQCVKNGHEVVALANLTPADGEDELDSYMYQSVGTKALPIYAEAMGLPLYQDKILGTPVDTRMEYTPSENDEVEDLYRLLKRIRHEIFFDAISVGAIFSDYQRIRCESVCQRLGIEMLAYLWHRDQNQLLHEMVDSGVEAIIIKTAAMGLSQKHLGLTLAEILPDMLHLNEKYGLNICGEGGEFESFTLDCPLFKKKIVIDEMEQVIDSRDAFSPVTFLRLKKLHAESKCMNER</sequence>
<keyword evidence="11" id="KW-1185">Reference proteome</keyword>
<dbReference type="GO" id="GO:0005524">
    <property type="term" value="F:ATP binding"/>
    <property type="evidence" value="ECO:0007669"/>
    <property type="project" value="UniProtKB-UniRule"/>
</dbReference>
<proteinExistence type="inferred from homology"/>
<dbReference type="AlphaFoldDB" id="A0AAJ6QTN2"/>
<dbReference type="SUPFAM" id="SSF52402">
    <property type="entry name" value="Adenine nucleotide alpha hydrolases-like"/>
    <property type="match status" value="1"/>
</dbReference>
<reference evidence="12" key="1">
    <citation type="submission" date="2025-08" db="UniProtKB">
        <authorList>
            <consortium name="RefSeq"/>
        </authorList>
    </citation>
    <scope>IDENTIFICATION</scope>
</reference>
<dbReference type="CDD" id="cd01994">
    <property type="entry name" value="AANH_PF0828-like"/>
    <property type="match status" value="1"/>
</dbReference>
<evidence type="ECO:0000313" key="11">
    <source>
        <dbReference type="Proteomes" id="UP000694867"/>
    </source>
</evidence>
<dbReference type="NCBIfam" id="TIGR03679">
    <property type="entry name" value="arCOG00187"/>
    <property type="match status" value="1"/>
</dbReference>
<feature type="domain" description="Diphthamide synthase" evidence="10">
    <location>
        <begin position="1"/>
        <end position="231"/>
    </location>
</feature>
<dbReference type="Gene3D" id="3.40.50.620">
    <property type="entry name" value="HUPs"/>
    <property type="match status" value="1"/>
</dbReference>
<dbReference type="GO" id="GO:0017178">
    <property type="term" value="F:diphthine-ammonia ligase activity"/>
    <property type="evidence" value="ECO:0007669"/>
    <property type="project" value="UniProtKB-UniRule"/>
</dbReference>
<dbReference type="EC" id="6.3.1.14" evidence="3 9"/>
<dbReference type="GO" id="GO:0017183">
    <property type="term" value="P:protein histidyl modification to diphthamide"/>
    <property type="evidence" value="ECO:0007669"/>
    <property type="project" value="TreeGrafter"/>
</dbReference>
<evidence type="ECO:0000256" key="9">
    <source>
        <dbReference type="PIRNR" id="PIRNR039123"/>
    </source>
</evidence>
<evidence type="ECO:0000256" key="6">
    <source>
        <dbReference type="ARBA" id="ARBA00022741"/>
    </source>
</evidence>
<dbReference type="Pfam" id="PF01902">
    <property type="entry name" value="Diphthami_syn_2"/>
    <property type="match status" value="1"/>
</dbReference>
<dbReference type="InterPro" id="IPR002761">
    <property type="entry name" value="Diphthami_syn_dom"/>
</dbReference>
<evidence type="ECO:0000256" key="8">
    <source>
        <dbReference type="ARBA" id="ARBA00048108"/>
    </source>
</evidence>
<evidence type="ECO:0000313" key="12">
    <source>
        <dbReference type="RefSeq" id="XP_003745481.1"/>
    </source>
</evidence>
<comment type="pathway">
    <text evidence="1 9">Protein modification; peptidyl-diphthamide biosynthesis.</text>
</comment>
<dbReference type="FunFam" id="3.90.1490.10:FF:000001">
    <property type="entry name" value="Diphthine--ammonia ligase"/>
    <property type="match status" value="1"/>
</dbReference>
<comment type="similarity">
    <text evidence="2 9">Belongs to the Diphthine--ammonia ligase family.</text>
</comment>
<keyword evidence="5 9" id="KW-0436">Ligase</keyword>
<gene>
    <name evidence="12" type="primary">LOC100903799</name>
</gene>
<evidence type="ECO:0000256" key="1">
    <source>
        <dbReference type="ARBA" id="ARBA00005156"/>
    </source>
</evidence>
<dbReference type="NCBIfam" id="TIGR00290">
    <property type="entry name" value="MJ0570_dom"/>
    <property type="match status" value="1"/>
</dbReference>
<dbReference type="FunFam" id="3.40.50.620:FF:000069">
    <property type="entry name" value="diphthine--ammonia ligase"/>
    <property type="match status" value="1"/>
</dbReference>
<comment type="function">
    <text evidence="9">Amidase that catalyzes the last step of diphthamide biosynthesis using ammonium and ATP.</text>
</comment>
<dbReference type="PANTHER" id="PTHR12196:SF2">
    <property type="entry name" value="DIPHTHINE--AMMONIA LIGASE"/>
    <property type="match status" value="1"/>
</dbReference>
<evidence type="ECO:0000256" key="7">
    <source>
        <dbReference type="ARBA" id="ARBA00022840"/>
    </source>
</evidence>
<dbReference type="InterPro" id="IPR022427">
    <property type="entry name" value="MJ0570_ATP-bd"/>
</dbReference>